<dbReference type="InterPro" id="IPR016181">
    <property type="entry name" value="Acyl_CoA_acyltransferase"/>
</dbReference>
<feature type="domain" description="N-acetyltransferase" evidence="1">
    <location>
        <begin position="14"/>
        <end position="181"/>
    </location>
</feature>
<dbReference type="GO" id="GO:0016747">
    <property type="term" value="F:acyltransferase activity, transferring groups other than amino-acyl groups"/>
    <property type="evidence" value="ECO:0007669"/>
    <property type="project" value="InterPro"/>
</dbReference>
<dbReference type="Gene3D" id="3.40.630.30">
    <property type="match status" value="1"/>
</dbReference>
<comment type="caution">
    <text evidence="2">The sequence shown here is derived from an EMBL/GenBank/DDBJ whole genome shotgun (WGS) entry which is preliminary data.</text>
</comment>
<dbReference type="PANTHER" id="PTHR43610">
    <property type="entry name" value="BLL6696 PROTEIN"/>
    <property type="match status" value="1"/>
</dbReference>
<reference evidence="2 3" key="1">
    <citation type="submission" date="2018-12" db="EMBL/GenBank/DDBJ databases">
        <title>Hymenobacter gummosus sp. nov., isolated from a spring.</title>
        <authorList>
            <person name="Nie L."/>
        </authorList>
    </citation>
    <scope>NUCLEOTIDE SEQUENCE [LARGE SCALE GENOMIC DNA]</scope>
    <source>
        <strain evidence="2 3">KCTC 52166</strain>
    </source>
</reference>
<dbReference type="AlphaFoldDB" id="A0A431TYK5"/>
<proteinExistence type="predicted"/>
<evidence type="ECO:0000313" key="2">
    <source>
        <dbReference type="EMBL" id="RTQ47437.1"/>
    </source>
</evidence>
<gene>
    <name evidence="2" type="ORF">EJV47_18600</name>
</gene>
<sequence length="199" mass="22848">MDCTRPITLENNRARLRPLEASDFEALKLIAFDADIWRYTLSPAPQDNVGLAAYLSQALKDRTEGRRYPFAIIDLATGQLAGCTSYGSFAPTERRLEIGWTWLGKDFQRTGLNRAAKHLLLQYAFGELGCERVELKTDARNYQSQEAMRRMGAVQEGTLRSHCYTQGGRRRDTVYFSVLRPEWEQLRQTVFQQFQDARG</sequence>
<dbReference type="Pfam" id="PF13302">
    <property type="entry name" value="Acetyltransf_3"/>
    <property type="match status" value="1"/>
</dbReference>
<keyword evidence="3" id="KW-1185">Reference proteome</keyword>
<name>A0A431TYK5_9BACT</name>
<dbReference type="EMBL" id="RXOF01000012">
    <property type="protein sequence ID" value="RTQ47437.1"/>
    <property type="molecule type" value="Genomic_DNA"/>
</dbReference>
<evidence type="ECO:0000313" key="3">
    <source>
        <dbReference type="Proteomes" id="UP000282184"/>
    </source>
</evidence>
<dbReference type="RefSeq" id="WP_126694690.1">
    <property type="nucleotide sequence ID" value="NZ_RXOF01000012.1"/>
</dbReference>
<dbReference type="OrthoDB" id="9795199at2"/>
<accession>A0A431TYK5</accession>
<protein>
    <submittedName>
        <fullName evidence="2">N-acetyltransferase</fullName>
    </submittedName>
</protein>
<keyword evidence="2" id="KW-0808">Transferase</keyword>
<evidence type="ECO:0000259" key="1">
    <source>
        <dbReference type="PROSITE" id="PS51186"/>
    </source>
</evidence>
<dbReference type="PANTHER" id="PTHR43610:SF1">
    <property type="entry name" value="N-ACETYLTRANSFERASE DOMAIN-CONTAINING PROTEIN"/>
    <property type="match status" value="1"/>
</dbReference>
<dbReference type="InterPro" id="IPR000182">
    <property type="entry name" value="GNAT_dom"/>
</dbReference>
<organism evidence="2 3">
    <name type="scientific">Hymenobacter gummosus</name>
    <dbReference type="NCBI Taxonomy" id="1776032"/>
    <lineage>
        <taxon>Bacteria</taxon>
        <taxon>Pseudomonadati</taxon>
        <taxon>Bacteroidota</taxon>
        <taxon>Cytophagia</taxon>
        <taxon>Cytophagales</taxon>
        <taxon>Hymenobacteraceae</taxon>
        <taxon>Hymenobacter</taxon>
    </lineage>
</organism>
<dbReference type="SUPFAM" id="SSF55729">
    <property type="entry name" value="Acyl-CoA N-acyltransferases (Nat)"/>
    <property type="match status" value="1"/>
</dbReference>
<dbReference type="Proteomes" id="UP000282184">
    <property type="component" value="Unassembled WGS sequence"/>
</dbReference>
<dbReference type="PROSITE" id="PS51186">
    <property type="entry name" value="GNAT"/>
    <property type="match status" value="1"/>
</dbReference>